<dbReference type="SUPFAM" id="SSF53335">
    <property type="entry name" value="S-adenosyl-L-methionine-dependent methyltransferases"/>
    <property type="match status" value="1"/>
</dbReference>
<organism evidence="7 8">
    <name type="scientific">Shouchella lonarensis</name>
    <dbReference type="NCBI Taxonomy" id="1464122"/>
    <lineage>
        <taxon>Bacteria</taxon>
        <taxon>Bacillati</taxon>
        <taxon>Bacillota</taxon>
        <taxon>Bacilli</taxon>
        <taxon>Bacillales</taxon>
        <taxon>Bacillaceae</taxon>
        <taxon>Shouchella</taxon>
    </lineage>
</organism>
<feature type="binding site" evidence="6">
    <location>
        <position position="146"/>
    </location>
    <ligand>
        <name>S-adenosyl-L-methionine</name>
        <dbReference type="ChEBI" id="CHEBI:59789"/>
    </ligand>
</feature>
<reference evidence="8" key="1">
    <citation type="submission" date="2016-09" db="EMBL/GenBank/DDBJ databases">
        <authorList>
            <person name="Varghese N."/>
            <person name="Submissions S."/>
        </authorList>
    </citation>
    <scope>NUCLEOTIDE SEQUENCE [LARGE SCALE GENOMIC DNA]</scope>
    <source>
        <strain evidence="8">25nlg</strain>
    </source>
</reference>
<dbReference type="FunFam" id="3.40.50.150:FF:000041">
    <property type="entry name" value="Ribosomal RNA small subunit methyltransferase G"/>
    <property type="match status" value="1"/>
</dbReference>
<dbReference type="OrthoDB" id="9808773at2"/>
<evidence type="ECO:0000256" key="2">
    <source>
        <dbReference type="ARBA" id="ARBA00022552"/>
    </source>
</evidence>
<feature type="binding site" evidence="6">
    <location>
        <position position="81"/>
    </location>
    <ligand>
        <name>S-adenosyl-L-methionine</name>
        <dbReference type="ChEBI" id="CHEBI:59789"/>
    </ligand>
</feature>
<comment type="subcellular location">
    <subcellularLocation>
        <location evidence="6">Cytoplasm</location>
    </subcellularLocation>
</comment>
<dbReference type="PANTHER" id="PTHR31760:SF0">
    <property type="entry name" value="S-ADENOSYL-L-METHIONINE-DEPENDENT METHYLTRANSFERASES SUPERFAMILY PROTEIN"/>
    <property type="match status" value="1"/>
</dbReference>
<gene>
    <name evidence="6" type="primary">rsmG</name>
    <name evidence="7" type="ORF">SAMN05421737_11314</name>
</gene>
<keyword evidence="4 6" id="KW-0808">Transferase</keyword>
<evidence type="ECO:0000313" key="8">
    <source>
        <dbReference type="Proteomes" id="UP000242662"/>
    </source>
</evidence>
<sequence length="237" mass="26581">MSKVEFPSWLESAGMMLSGKQEAQFARYFKLLVSWNEKINLTAITAEDDVYVKHFYDCLTAGFYYDFSTQNIVDIGAGAGFPSIPLKIMYPDLQVTIIDSLNKRIKFLTELAEELQLVGVSFCHDRAENAGQSATHREKYDVVMARAVARMSVLSELCLPFVRQGGNFIALKGAETVLELKEAEKAIAMVGGKLVQDHQLRLPVEGSERHIVQIKKVKLTPKKYPRKAGIPNKQPIQ</sequence>
<dbReference type="CDD" id="cd02440">
    <property type="entry name" value="AdoMet_MTases"/>
    <property type="match status" value="1"/>
</dbReference>
<dbReference type="HAMAP" id="MF_00074">
    <property type="entry name" value="16SrRNA_methyltr_G"/>
    <property type="match status" value="1"/>
</dbReference>
<comment type="function">
    <text evidence="6">Specifically methylates the N7 position of guanine in position 535 of 16S rRNA.</text>
</comment>
<dbReference type="GO" id="GO:0005829">
    <property type="term" value="C:cytosol"/>
    <property type="evidence" value="ECO:0007669"/>
    <property type="project" value="TreeGrafter"/>
</dbReference>
<dbReference type="PIRSF" id="PIRSF003078">
    <property type="entry name" value="GidB"/>
    <property type="match status" value="1"/>
</dbReference>
<comment type="similarity">
    <text evidence="6">Belongs to the methyltransferase superfamily. RNA methyltransferase RsmG family.</text>
</comment>
<feature type="binding site" evidence="6">
    <location>
        <position position="76"/>
    </location>
    <ligand>
        <name>S-adenosyl-L-methionine</name>
        <dbReference type="ChEBI" id="CHEBI:59789"/>
    </ligand>
</feature>
<proteinExistence type="inferred from homology"/>
<name>A0A1G6NN21_9BACI</name>
<dbReference type="PANTHER" id="PTHR31760">
    <property type="entry name" value="S-ADENOSYL-L-METHIONINE-DEPENDENT METHYLTRANSFERASES SUPERFAMILY PROTEIN"/>
    <property type="match status" value="1"/>
</dbReference>
<dbReference type="Proteomes" id="UP000242662">
    <property type="component" value="Unassembled WGS sequence"/>
</dbReference>
<feature type="binding site" evidence="6">
    <location>
        <begin position="127"/>
        <end position="128"/>
    </location>
    <ligand>
        <name>S-adenosyl-L-methionine</name>
        <dbReference type="ChEBI" id="CHEBI:59789"/>
    </ligand>
</feature>
<dbReference type="InterPro" id="IPR003682">
    <property type="entry name" value="rRNA_ssu_MeTfrase_G"/>
</dbReference>
<keyword evidence="5 6" id="KW-0949">S-adenosyl-L-methionine</keyword>
<keyword evidence="8" id="KW-1185">Reference proteome</keyword>
<dbReference type="Gene3D" id="3.40.50.150">
    <property type="entry name" value="Vaccinia Virus protein VP39"/>
    <property type="match status" value="1"/>
</dbReference>
<keyword evidence="2 6" id="KW-0698">rRNA processing</keyword>
<dbReference type="EMBL" id="FMYM01000013">
    <property type="protein sequence ID" value="SDC69138.1"/>
    <property type="molecule type" value="Genomic_DNA"/>
</dbReference>
<dbReference type="STRING" id="1464122.SAMN05421737_11314"/>
<dbReference type="NCBIfam" id="TIGR00138">
    <property type="entry name" value="rsmG_gidB"/>
    <property type="match status" value="1"/>
</dbReference>
<evidence type="ECO:0000256" key="5">
    <source>
        <dbReference type="ARBA" id="ARBA00022691"/>
    </source>
</evidence>
<dbReference type="InterPro" id="IPR029063">
    <property type="entry name" value="SAM-dependent_MTases_sf"/>
</dbReference>
<evidence type="ECO:0000313" key="7">
    <source>
        <dbReference type="EMBL" id="SDC69138.1"/>
    </source>
</evidence>
<comment type="caution">
    <text evidence="6">Lacks conserved residue(s) required for the propagation of feature annotation.</text>
</comment>
<dbReference type="AlphaFoldDB" id="A0A1G6NN21"/>
<dbReference type="EC" id="2.1.1.-" evidence="6"/>
<dbReference type="Pfam" id="PF02527">
    <property type="entry name" value="GidB"/>
    <property type="match status" value="1"/>
</dbReference>
<evidence type="ECO:0000256" key="1">
    <source>
        <dbReference type="ARBA" id="ARBA00022490"/>
    </source>
</evidence>
<keyword evidence="3 6" id="KW-0489">Methyltransferase</keyword>
<evidence type="ECO:0000256" key="4">
    <source>
        <dbReference type="ARBA" id="ARBA00022679"/>
    </source>
</evidence>
<protein>
    <recommendedName>
        <fullName evidence="6">Ribosomal RNA small subunit methyltransferase G</fullName>
        <ecNumber evidence="6">2.1.1.-</ecNumber>
    </recommendedName>
    <alternativeName>
        <fullName evidence="6">16S rRNA 7-methylguanosine methyltransferase</fullName>
        <shortName evidence="6">16S rRNA m7G methyltransferase</shortName>
    </alternativeName>
</protein>
<evidence type="ECO:0000256" key="3">
    <source>
        <dbReference type="ARBA" id="ARBA00022603"/>
    </source>
</evidence>
<accession>A0A1G6NN21</accession>
<dbReference type="GO" id="GO:0070043">
    <property type="term" value="F:rRNA (guanine-N7-)-methyltransferase activity"/>
    <property type="evidence" value="ECO:0007669"/>
    <property type="project" value="UniProtKB-UniRule"/>
</dbReference>
<evidence type="ECO:0000256" key="6">
    <source>
        <dbReference type="HAMAP-Rule" id="MF_00074"/>
    </source>
</evidence>
<keyword evidence="1 6" id="KW-0963">Cytoplasm</keyword>